<dbReference type="GO" id="GO:0043565">
    <property type="term" value="F:sequence-specific DNA binding"/>
    <property type="evidence" value="ECO:0007669"/>
    <property type="project" value="InterPro"/>
</dbReference>
<dbReference type="Gene3D" id="1.10.10.60">
    <property type="entry name" value="Homeodomain-like"/>
    <property type="match status" value="1"/>
</dbReference>
<keyword evidence="1" id="KW-0805">Transcription regulation</keyword>
<proteinExistence type="predicted"/>
<keyword evidence="3" id="KW-0804">Transcription</keyword>
<dbReference type="PROSITE" id="PS01124">
    <property type="entry name" value="HTH_ARAC_FAMILY_2"/>
    <property type="match status" value="1"/>
</dbReference>
<protein>
    <submittedName>
        <fullName evidence="5">AraC family transcriptional regulator [Actinosynnema mirum DSM]</fullName>
    </submittedName>
</protein>
<sequence>MSEAVLVDADDVGAAEAALSAAYSSMRLMSSSDGPRGRTRVFRTTIGPLTLDDAEFTFRLVADMDPSDEVLLTRVRAGTLGGNLPGRPIERCSAGAVLAFGGRRGERICGDIDRAHYDVVSLDRRLLAQVARGVSDEDVEPVDLTSMTPTSPEANRHLFDVLSHLRRDVASSPHAAVQPLVIGPLLRYLAGCVLSAFPHTAPPAAAVETASQRVLERALSFIEDYADTDISLADIAAAARVTPRSLHVTFARQMNCTPLEFLRDVRLHHAHLDLIAADPDTTTVADIAARWGFGAVEPFSVLYRHRYGISPETTFRR</sequence>
<dbReference type="InterPro" id="IPR018062">
    <property type="entry name" value="HTH_AraC-typ_CS"/>
</dbReference>
<gene>
    <name evidence="5" type="ORF">MPP7335_01355</name>
</gene>
<dbReference type="InterPro" id="IPR009057">
    <property type="entry name" value="Homeodomain-like_sf"/>
</dbReference>
<evidence type="ECO:0000256" key="2">
    <source>
        <dbReference type="ARBA" id="ARBA00023125"/>
    </source>
</evidence>
<dbReference type="AlphaFoldDB" id="A0A375YEW0"/>
<evidence type="ECO:0000256" key="3">
    <source>
        <dbReference type="ARBA" id="ARBA00023163"/>
    </source>
</evidence>
<keyword evidence="2" id="KW-0238">DNA-binding</keyword>
<dbReference type="EMBL" id="UEGS01000001">
    <property type="protein sequence ID" value="SRX79618.1"/>
    <property type="molecule type" value="Genomic_DNA"/>
</dbReference>
<dbReference type="GO" id="GO:0003700">
    <property type="term" value="F:DNA-binding transcription factor activity"/>
    <property type="evidence" value="ECO:0007669"/>
    <property type="project" value="InterPro"/>
</dbReference>
<keyword evidence="6" id="KW-1185">Reference proteome</keyword>
<dbReference type="PROSITE" id="PS00041">
    <property type="entry name" value="HTH_ARAC_FAMILY_1"/>
    <property type="match status" value="1"/>
</dbReference>
<dbReference type="STRING" id="39692.BST38_06445"/>
<accession>A0A375YEW0</accession>
<evidence type="ECO:0000259" key="4">
    <source>
        <dbReference type="PROSITE" id="PS01124"/>
    </source>
</evidence>
<dbReference type="SMART" id="SM00342">
    <property type="entry name" value="HTH_ARAC"/>
    <property type="match status" value="1"/>
</dbReference>
<evidence type="ECO:0000256" key="1">
    <source>
        <dbReference type="ARBA" id="ARBA00023015"/>
    </source>
</evidence>
<evidence type="ECO:0000313" key="5">
    <source>
        <dbReference type="EMBL" id="SRX79618.1"/>
    </source>
</evidence>
<dbReference type="PANTHER" id="PTHR46796:SF12">
    <property type="entry name" value="HTH-TYPE DNA-BINDING TRANSCRIPTIONAL ACTIVATOR EUTR"/>
    <property type="match status" value="1"/>
</dbReference>
<evidence type="ECO:0000313" key="6">
    <source>
        <dbReference type="Proteomes" id="UP000252008"/>
    </source>
</evidence>
<dbReference type="SUPFAM" id="SSF46689">
    <property type="entry name" value="Homeodomain-like"/>
    <property type="match status" value="2"/>
</dbReference>
<feature type="domain" description="HTH araC/xylS-type" evidence="4">
    <location>
        <begin position="216"/>
        <end position="317"/>
    </location>
</feature>
<dbReference type="InterPro" id="IPR018060">
    <property type="entry name" value="HTH_AraC"/>
</dbReference>
<dbReference type="Proteomes" id="UP000252008">
    <property type="component" value="Unassembled WGS sequence"/>
</dbReference>
<name>A0A375YEW0_MYCPF</name>
<dbReference type="InterPro" id="IPR050204">
    <property type="entry name" value="AraC_XylS_family_regulators"/>
</dbReference>
<dbReference type="Pfam" id="PF12833">
    <property type="entry name" value="HTH_18"/>
    <property type="match status" value="1"/>
</dbReference>
<dbReference type="RefSeq" id="WP_083142412.1">
    <property type="nucleotide sequence ID" value="NZ_MVID01000003.1"/>
</dbReference>
<dbReference type="PANTHER" id="PTHR46796">
    <property type="entry name" value="HTH-TYPE TRANSCRIPTIONAL ACTIVATOR RHAS-RELATED"/>
    <property type="match status" value="1"/>
</dbReference>
<organism evidence="5 6">
    <name type="scientific">Mycolicibacterium parafortuitum</name>
    <name type="common">Mycobacterium parafortuitum</name>
    <dbReference type="NCBI Taxonomy" id="39692"/>
    <lineage>
        <taxon>Bacteria</taxon>
        <taxon>Bacillati</taxon>
        <taxon>Actinomycetota</taxon>
        <taxon>Actinomycetes</taxon>
        <taxon>Mycobacteriales</taxon>
        <taxon>Mycobacteriaceae</taxon>
        <taxon>Mycolicibacterium</taxon>
    </lineage>
</organism>
<reference evidence="5 6" key="1">
    <citation type="submission" date="2018-05" db="EMBL/GenBank/DDBJ databases">
        <authorList>
            <consortium name="IHU Genomes"/>
        </authorList>
    </citation>
    <scope>NUCLEOTIDE SEQUENCE [LARGE SCALE GENOMIC DNA]</scope>
    <source>
        <strain evidence="5 6">P7335</strain>
    </source>
</reference>